<dbReference type="Proteomes" id="UP000663852">
    <property type="component" value="Unassembled WGS sequence"/>
</dbReference>
<evidence type="ECO:0000313" key="4">
    <source>
        <dbReference type="Proteomes" id="UP000663828"/>
    </source>
</evidence>
<evidence type="ECO:0000313" key="2">
    <source>
        <dbReference type="EMBL" id="CAF1531580.1"/>
    </source>
</evidence>
<dbReference type="PANTHER" id="PTHR19303">
    <property type="entry name" value="TRANSPOSON"/>
    <property type="match status" value="1"/>
</dbReference>
<dbReference type="InterPro" id="IPR050863">
    <property type="entry name" value="CenT-Element_Derived"/>
</dbReference>
<dbReference type="GO" id="GO:0003677">
    <property type="term" value="F:DNA binding"/>
    <property type="evidence" value="ECO:0007669"/>
    <property type="project" value="TreeGrafter"/>
</dbReference>
<keyword evidence="4" id="KW-1185">Reference proteome</keyword>
<sequence>MDNHLIMNSHLLPLNIEGDHHIDEDSDSDSASVASDIEIHDTNVINDDFIRLNLDHDGSSSENETEDLTNPNTDEVIQIDRTSPLSTCINSTTTSALPIKYKHRQWTLMEKMKIITQIDKGVSLHTLELKYSCTRKMIREWKRKEHQLIKLLKDGAKNKIRKRIEGGGAKLTYYDLNKHLITWYRSKRGLDQDGHEVSKEKVTLKAMIRQAQRFCDLNEDKEPSRRWYSRFLKKHRLSLQRPVRKQKVRNVVQWGCFTETDVCNMDESPLNLWGDQSKRCINDVNTKNEIEGHLDDKRFATVILCVFPDNNDRIQPVLLFRGKGRVVVAEEKHYSPDVKVFFTPKAFINKPTMNKYMDWWLNKVKDGNRKLFITDSCNCHIDEGLKKKMKSSGICLAIIPKGCTQYIQLLDVHVFSTFKNHYYDCAEEFLETNGPRTKLKLTSSQKRVLCTRLTASAWFRTLKSINLIKAFRSLGYTWNDNSIIKPNHIQWYTFDPSLVELNELTINEENKDSKQAQEIQHIQPTTTQVKHKQTTLKDMWTI</sequence>
<dbReference type="Proteomes" id="UP000663828">
    <property type="component" value="Unassembled WGS sequence"/>
</dbReference>
<feature type="domain" description="DDE-1" evidence="1">
    <location>
        <begin position="299"/>
        <end position="480"/>
    </location>
</feature>
<name>A0A816BFK8_ADIRI</name>
<evidence type="ECO:0000313" key="3">
    <source>
        <dbReference type="EMBL" id="CAF1607605.1"/>
    </source>
</evidence>
<dbReference type="OrthoDB" id="8016097at2759"/>
<dbReference type="EMBL" id="CAJNOR010006956">
    <property type="protein sequence ID" value="CAF1607605.1"/>
    <property type="molecule type" value="Genomic_DNA"/>
</dbReference>
<dbReference type="Pfam" id="PF03184">
    <property type="entry name" value="DDE_1"/>
    <property type="match status" value="1"/>
</dbReference>
<comment type="caution">
    <text evidence="3">The sequence shown here is derived from an EMBL/GenBank/DDBJ whole genome shotgun (WGS) entry which is preliminary data.</text>
</comment>
<evidence type="ECO:0000259" key="1">
    <source>
        <dbReference type="Pfam" id="PF03184"/>
    </source>
</evidence>
<dbReference type="AlphaFoldDB" id="A0A816BFK8"/>
<gene>
    <name evidence="2" type="ORF">EDS130_LOCUS44614</name>
    <name evidence="3" type="ORF">XAT740_LOCUS48471</name>
</gene>
<accession>A0A816BFK8</accession>
<organism evidence="3 4">
    <name type="scientific">Adineta ricciae</name>
    <name type="common">Rotifer</name>
    <dbReference type="NCBI Taxonomy" id="249248"/>
    <lineage>
        <taxon>Eukaryota</taxon>
        <taxon>Metazoa</taxon>
        <taxon>Spiralia</taxon>
        <taxon>Gnathifera</taxon>
        <taxon>Rotifera</taxon>
        <taxon>Eurotatoria</taxon>
        <taxon>Bdelloidea</taxon>
        <taxon>Adinetida</taxon>
        <taxon>Adinetidae</taxon>
        <taxon>Adineta</taxon>
    </lineage>
</organism>
<dbReference type="GO" id="GO:0005634">
    <property type="term" value="C:nucleus"/>
    <property type="evidence" value="ECO:0007669"/>
    <property type="project" value="TreeGrafter"/>
</dbReference>
<dbReference type="InterPro" id="IPR004875">
    <property type="entry name" value="DDE_SF_endonuclease_dom"/>
</dbReference>
<proteinExistence type="predicted"/>
<dbReference type="EMBL" id="CAJNOJ010000889">
    <property type="protein sequence ID" value="CAF1531580.1"/>
    <property type="molecule type" value="Genomic_DNA"/>
</dbReference>
<dbReference type="PANTHER" id="PTHR19303:SF73">
    <property type="entry name" value="PROTEIN PDC2"/>
    <property type="match status" value="1"/>
</dbReference>
<reference evidence="3" key="1">
    <citation type="submission" date="2021-02" db="EMBL/GenBank/DDBJ databases">
        <authorList>
            <person name="Nowell W R."/>
        </authorList>
    </citation>
    <scope>NUCLEOTIDE SEQUENCE</scope>
</reference>
<protein>
    <recommendedName>
        <fullName evidence="1">DDE-1 domain-containing protein</fullName>
    </recommendedName>
</protein>